<dbReference type="Gene3D" id="2.60.120.10">
    <property type="entry name" value="Jelly Rolls"/>
    <property type="match status" value="1"/>
</dbReference>
<dbReference type="GeneID" id="117208014"/>
<gene>
    <name evidence="9 10" type="primary">LOC117208014</name>
</gene>
<evidence type="ECO:0000313" key="8">
    <source>
        <dbReference type="Proteomes" id="UP000515164"/>
    </source>
</evidence>
<evidence type="ECO:0000256" key="1">
    <source>
        <dbReference type="ARBA" id="ARBA00004236"/>
    </source>
</evidence>
<reference evidence="9 10" key="1">
    <citation type="submission" date="2025-04" db="UniProtKB">
        <authorList>
            <consortium name="RefSeq"/>
        </authorList>
    </citation>
    <scope>IDENTIFICATION</scope>
    <source>
        <tissue evidence="9 10">Muscle</tissue>
    </source>
</reference>
<evidence type="ECO:0000256" key="2">
    <source>
        <dbReference type="ARBA" id="ARBA00004496"/>
    </source>
</evidence>
<comment type="subcellular location">
    <subcellularLocation>
        <location evidence="1">Cell membrane</location>
    </subcellularLocation>
    <subcellularLocation>
        <location evidence="2">Cytoplasm</location>
    </subcellularLocation>
</comment>
<evidence type="ECO:0000256" key="3">
    <source>
        <dbReference type="ARBA" id="ARBA00022475"/>
    </source>
</evidence>
<dbReference type="RefSeq" id="XP_033304706.1">
    <property type="nucleotide sequence ID" value="XM_033448815.1"/>
</dbReference>
<evidence type="ECO:0000256" key="7">
    <source>
        <dbReference type="SAM" id="MobiDB-lite"/>
    </source>
</evidence>
<dbReference type="GO" id="GO:0005886">
    <property type="term" value="C:plasma membrane"/>
    <property type="evidence" value="ECO:0007669"/>
    <property type="project" value="UniProtKB-SubCell"/>
</dbReference>
<name>A0A6P8MQP2_9HYME</name>
<evidence type="ECO:0000256" key="5">
    <source>
        <dbReference type="ARBA" id="ARBA00022553"/>
    </source>
</evidence>
<feature type="region of interest" description="Disordered" evidence="7">
    <location>
        <begin position="101"/>
        <end position="120"/>
    </location>
</feature>
<keyword evidence="3" id="KW-1003">Cell membrane</keyword>
<accession>A0A6P8MQP2</accession>
<organism evidence="8 10">
    <name type="scientific">Bombus bifarius</name>
    <dbReference type="NCBI Taxonomy" id="103933"/>
    <lineage>
        <taxon>Eukaryota</taxon>
        <taxon>Metazoa</taxon>
        <taxon>Ecdysozoa</taxon>
        <taxon>Arthropoda</taxon>
        <taxon>Hexapoda</taxon>
        <taxon>Insecta</taxon>
        <taxon>Pterygota</taxon>
        <taxon>Neoptera</taxon>
        <taxon>Endopterygota</taxon>
        <taxon>Hymenoptera</taxon>
        <taxon>Apocrita</taxon>
        <taxon>Aculeata</taxon>
        <taxon>Apoidea</taxon>
        <taxon>Anthophila</taxon>
        <taxon>Apidae</taxon>
        <taxon>Bombus</taxon>
        <taxon>Pyrobombus</taxon>
    </lineage>
</organism>
<dbReference type="PANTHER" id="PTHR45161">
    <property type="entry name" value="CYTOSKELETON-ASSOCIATED PROTEIN 4"/>
    <property type="match status" value="1"/>
</dbReference>
<dbReference type="KEGG" id="bbif:117208014"/>
<proteinExistence type="predicted"/>
<keyword evidence="8" id="KW-1185">Reference proteome</keyword>
<evidence type="ECO:0000313" key="9">
    <source>
        <dbReference type="RefSeq" id="XP_033304706.1"/>
    </source>
</evidence>
<evidence type="ECO:0000256" key="6">
    <source>
        <dbReference type="ARBA" id="ARBA00023136"/>
    </source>
</evidence>
<dbReference type="GO" id="GO:0005737">
    <property type="term" value="C:cytoplasm"/>
    <property type="evidence" value="ECO:0007669"/>
    <property type="project" value="UniProtKB-SubCell"/>
</dbReference>
<keyword evidence="6" id="KW-0472">Membrane</keyword>
<dbReference type="SUPFAM" id="SSF51206">
    <property type="entry name" value="cAMP-binding domain-like"/>
    <property type="match status" value="1"/>
</dbReference>
<dbReference type="PANTHER" id="PTHR45161:SF3">
    <property type="entry name" value="METHYL-ACCEPTING CHEMOTAXIS PROTEIN"/>
    <property type="match status" value="1"/>
</dbReference>
<sequence length="178" mass="20823">MTDYLDPHFVRALCRDPERRTLQDLQIIYYGLLGLEALRPCRDSILRGLCKIVRYERHHANHVLYYTGELATSWYILLSGSVFIDGSMFLPRSRPARVARSRGTHRWPRDTGYNTESVQERKKGGLTYRERLQFQSSRVYRGGWRVLRLIPTAPANRIPIPAIPIRVSRRTTLPHMDM</sequence>
<protein>
    <submittedName>
        <fullName evidence="9 10">Rap guanine nucleotide exchange factor 6-like</fullName>
    </submittedName>
</protein>
<evidence type="ECO:0000313" key="10">
    <source>
        <dbReference type="RefSeq" id="XP_033304707.1"/>
    </source>
</evidence>
<keyword evidence="4" id="KW-0963">Cytoplasm</keyword>
<evidence type="ECO:0000256" key="4">
    <source>
        <dbReference type="ARBA" id="ARBA00022490"/>
    </source>
</evidence>
<dbReference type="Proteomes" id="UP000515164">
    <property type="component" value="Unplaced"/>
</dbReference>
<dbReference type="AlphaFoldDB" id="A0A6P8MQP2"/>
<dbReference type="RefSeq" id="XP_033304707.1">
    <property type="nucleotide sequence ID" value="XM_033448816.1"/>
</dbReference>
<keyword evidence="5" id="KW-0597">Phosphoprotein</keyword>
<dbReference type="InterPro" id="IPR014710">
    <property type="entry name" value="RmlC-like_jellyroll"/>
</dbReference>
<dbReference type="InterPro" id="IPR018490">
    <property type="entry name" value="cNMP-bd_dom_sf"/>
</dbReference>